<accession>A0A3N5Y3V3</accession>
<name>A0A3N5Y3V3_9ALTE</name>
<evidence type="ECO:0000256" key="1">
    <source>
        <dbReference type="ARBA" id="ARBA00022723"/>
    </source>
</evidence>
<keyword evidence="3" id="KW-0369">Histidine metabolism</keyword>
<protein>
    <submittedName>
        <fullName evidence="6">Arginase</fullName>
    </submittedName>
</protein>
<dbReference type="PANTHER" id="PTHR11358:SF35">
    <property type="entry name" value="FORMIMIDOYLGLUTAMASE"/>
    <property type="match status" value="1"/>
</dbReference>
<dbReference type="GO" id="GO:0033389">
    <property type="term" value="P:putrescine biosynthetic process from arginine, via agmatine"/>
    <property type="evidence" value="ECO:0007669"/>
    <property type="project" value="TreeGrafter"/>
</dbReference>
<keyword evidence="1" id="KW-0479">Metal-binding</keyword>
<dbReference type="Gene3D" id="3.40.800.10">
    <property type="entry name" value="Ureohydrolase domain"/>
    <property type="match status" value="1"/>
</dbReference>
<evidence type="ECO:0000256" key="2">
    <source>
        <dbReference type="ARBA" id="ARBA00022801"/>
    </source>
</evidence>
<dbReference type="AlphaFoldDB" id="A0A3N5Y3V3"/>
<dbReference type="SUPFAM" id="SSF52768">
    <property type="entry name" value="Arginase/deacetylase"/>
    <property type="match status" value="1"/>
</dbReference>
<proteinExistence type="inferred from homology"/>
<dbReference type="PANTHER" id="PTHR11358">
    <property type="entry name" value="ARGINASE/AGMATINASE"/>
    <property type="match status" value="1"/>
</dbReference>
<evidence type="ECO:0000256" key="3">
    <source>
        <dbReference type="ARBA" id="ARBA00022808"/>
    </source>
</evidence>
<comment type="caution">
    <text evidence="6">The sequence shown here is derived from an EMBL/GenBank/DDBJ whole genome shotgun (WGS) entry which is preliminary data.</text>
</comment>
<reference evidence="6 7" key="1">
    <citation type="submission" date="2018-11" db="EMBL/GenBank/DDBJ databases">
        <authorList>
            <person name="Ye M.-Q."/>
            <person name="Du Z.-J."/>
        </authorList>
    </citation>
    <scope>NUCLEOTIDE SEQUENCE [LARGE SCALE GENOMIC DNA]</scope>
    <source>
        <strain evidence="6 7">U0105</strain>
    </source>
</reference>
<dbReference type="PROSITE" id="PS51409">
    <property type="entry name" value="ARGINASE_2"/>
    <property type="match status" value="1"/>
</dbReference>
<dbReference type="OrthoDB" id="9788689at2"/>
<evidence type="ECO:0000313" key="6">
    <source>
        <dbReference type="EMBL" id="RPJ68672.1"/>
    </source>
</evidence>
<gene>
    <name evidence="6" type="ORF">DRW07_04550</name>
</gene>
<dbReference type="EMBL" id="RPOK01000001">
    <property type="protein sequence ID" value="RPJ68672.1"/>
    <property type="molecule type" value="Genomic_DNA"/>
</dbReference>
<dbReference type="InterPro" id="IPR023696">
    <property type="entry name" value="Ureohydrolase_dom_sf"/>
</dbReference>
<sequence length="366" mass="40569">MNVVNSIVCLKDTFLVSRPDKQLDYLTPEFLRPLQCERAGEDHVADVIRVASANLSLEDNLKQAYADGVNYILLGVPEDIGPRANVGQGGAMQGWPLFLQTCLRRQANQFFDWRQCMVLGALDLSDLQEAAQGASIEQYRQLCERVDERVSAIVKRVFELGMEALVIGGGHNNAYPLIGALSEVSDGQVACCNLDPHADMRALEGRHSGNPFSYAYQHGYLGYYHVMGLHEQKNNQATLDLLTQSVGGFTSYQSLFVEKLTSFERAVQDVKQEMAEKGMPVGIELDVDTIKYTPASAYSVSGFTLEQASYYLNHMAQLAGVRYCHICEGAVAEMDTRDAVHVGQTLTELVYSFLIGRARRKGERHG</sequence>
<dbReference type="InterPro" id="IPR006035">
    <property type="entry name" value="Ureohydrolase"/>
</dbReference>
<dbReference type="GO" id="GO:0006547">
    <property type="term" value="P:L-histidine metabolic process"/>
    <property type="evidence" value="ECO:0007669"/>
    <property type="project" value="UniProtKB-KW"/>
</dbReference>
<dbReference type="GO" id="GO:0008783">
    <property type="term" value="F:agmatinase activity"/>
    <property type="evidence" value="ECO:0007669"/>
    <property type="project" value="TreeGrafter"/>
</dbReference>
<organism evidence="6 7">
    <name type="scientific">Alteromonas sediminis</name>
    <dbReference type="NCBI Taxonomy" id="2259342"/>
    <lineage>
        <taxon>Bacteria</taxon>
        <taxon>Pseudomonadati</taxon>
        <taxon>Pseudomonadota</taxon>
        <taxon>Gammaproteobacteria</taxon>
        <taxon>Alteromonadales</taxon>
        <taxon>Alteromonadaceae</taxon>
        <taxon>Alteromonas/Salinimonas group</taxon>
        <taxon>Alteromonas</taxon>
    </lineage>
</organism>
<keyword evidence="7" id="KW-1185">Reference proteome</keyword>
<keyword evidence="4" id="KW-0464">Manganese</keyword>
<evidence type="ECO:0000256" key="4">
    <source>
        <dbReference type="ARBA" id="ARBA00023211"/>
    </source>
</evidence>
<comment type="similarity">
    <text evidence="5">Belongs to the arginase family.</text>
</comment>
<dbReference type="GO" id="GO:0046872">
    <property type="term" value="F:metal ion binding"/>
    <property type="evidence" value="ECO:0007669"/>
    <property type="project" value="UniProtKB-KW"/>
</dbReference>
<evidence type="ECO:0000313" key="7">
    <source>
        <dbReference type="Proteomes" id="UP000275281"/>
    </source>
</evidence>
<dbReference type="Proteomes" id="UP000275281">
    <property type="component" value="Unassembled WGS sequence"/>
</dbReference>
<keyword evidence="2" id="KW-0378">Hydrolase</keyword>
<evidence type="ECO:0000256" key="5">
    <source>
        <dbReference type="PROSITE-ProRule" id="PRU00742"/>
    </source>
</evidence>
<dbReference type="Pfam" id="PF00491">
    <property type="entry name" value="Arginase"/>
    <property type="match status" value="1"/>
</dbReference>